<reference evidence="6 7" key="1">
    <citation type="submission" date="2019-02" db="EMBL/GenBank/DDBJ databases">
        <title>Deep-cultivation of Planctomycetes and their phenomic and genomic characterization uncovers novel biology.</title>
        <authorList>
            <person name="Wiegand S."/>
            <person name="Jogler M."/>
            <person name="Boedeker C."/>
            <person name="Pinto D."/>
            <person name="Vollmers J."/>
            <person name="Rivas-Marin E."/>
            <person name="Kohn T."/>
            <person name="Peeters S.H."/>
            <person name="Heuer A."/>
            <person name="Rast P."/>
            <person name="Oberbeckmann S."/>
            <person name="Bunk B."/>
            <person name="Jeske O."/>
            <person name="Meyerdierks A."/>
            <person name="Storesund J.E."/>
            <person name="Kallscheuer N."/>
            <person name="Luecker S."/>
            <person name="Lage O.M."/>
            <person name="Pohl T."/>
            <person name="Merkel B.J."/>
            <person name="Hornburger P."/>
            <person name="Mueller R.-W."/>
            <person name="Bruemmer F."/>
            <person name="Labrenz M."/>
            <person name="Spormann A.M."/>
            <person name="Op den Camp H."/>
            <person name="Overmann J."/>
            <person name="Amann R."/>
            <person name="Jetten M.S.M."/>
            <person name="Mascher T."/>
            <person name="Medema M.H."/>
            <person name="Devos D.P."/>
            <person name="Kaster A.-K."/>
            <person name="Ovreas L."/>
            <person name="Rohde M."/>
            <person name="Galperin M.Y."/>
            <person name="Jogler C."/>
        </authorList>
    </citation>
    <scope>NUCLEOTIDE SEQUENCE [LARGE SCALE GENOMIC DNA]</scope>
    <source>
        <strain evidence="6 7">ETA_A8</strain>
    </source>
</reference>
<accession>A0A517Y953</accession>
<evidence type="ECO:0000256" key="4">
    <source>
        <dbReference type="ARBA" id="ARBA00040480"/>
    </source>
</evidence>
<keyword evidence="6" id="KW-0645">Protease</keyword>
<keyword evidence="1" id="KW-0547">Nucleotide-binding</keyword>
<keyword evidence="7" id="KW-1185">Reference proteome</keyword>
<evidence type="ECO:0000256" key="2">
    <source>
        <dbReference type="ARBA" id="ARBA00022840"/>
    </source>
</evidence>
<keyword evidence="2" id="KW-0067">ATP-binding</keyword>
<dbReference type="InterPro" id="IPR052381">
    <property type="entry name" value="AAA_domain_protein"/>
</dbReference>
<dbReference type="OrthoDB" id="9806903at2"/>
<proteinExistence type="inferred from homology"/>
<dbReference type="Proteomes" id="UP000315017">
    <property type="component" value="Chromosome"/>
</dbReference>
<name>A0A517Y953_9BACT</name>
<evidence type="ECO:0000313" key="7">
    <source>
        <dbReference type="Proteomes" id="UP000315017"/>
    </source>
</evidence>
<keyword evidence="6" id="KW-0378">Hydrolase</keyword>
<dbReference type="GO" id="GO:0005524">
    <property type="term" value="F:ATP binding"/>
    <property type="evidence" value="ECO:0007669"/>
    <property type="project" value="UniProtKB-KW"/>
</dbReference>
<dbReference type="SUPFAM" id="SSF52540">
    <property type="entry name" value="P-loop containing nucleoside triphosphate hydrolases"/>
    <property type="match status" value="1"/>
</dbReference>
<dbReference type="KEGG" id="aagg:ETAA8_18120"/>
<dbReference type="GO" id="GO:0016887">
    <property type="term" value="F:ATP hydrolysis activity"/>
    <property type="evidence" value="ECO:0007669"/>
    <property type="project" value="InterPro"/>
</dbReference>
<comment type="similarity">
    <text evidence="3">Belongs to the AAA ATPase family. Highly divergent.</text>
</comment>
<dbReference type="AlphaFoldDB" id="A0A517Y953"/>
<dbReference type="GO" id="GO:0008237">
    <property type="term" value="F:metallopeptidase activity"/>
    <property type="evidence" value="ECO:0007669"/>
    <property type="project" value="UniProtKB-KW"/>
</dbReference>
<dbReference type="Pfam" id="PF00004">
    <property type="entry name" value="AAA"/>
    <property type="match status" value="1"/>
</dbReference>
<dbReference type="RefSeq" id="WP_145087530.1">
    <property type="nucleotide sequence ID" value="NZ_CP036274.1"/>
</dbReference>
<evidence type="ECO:0000256" key="3">
    <source>
        <dbReference type="ARBA" id="ARBA00038088"/>
    </source>
</evidence>
<organism evidence="6 7">
    <name type="scientific">Anatilimnocola aggregata</name>
    <dbReference type="NCBI Taxonomy" id="2528021"/>
    <lineage>
        <taxon>Bacteria</taxon>
        <taxon>Pseudomonadati</taxon>
        <taxon>Planctomycetota</taxon>
        <taxon>Planctomycetia</taxon>
        <taxon>Pirellulales</taxon>
        <taxon>Pirellulaceae</taxon>
        <taxon>Anatilimnocola</taxon>
    </lineage>
</organism>
<dbReference type="InterPro" id="IPR027417">
    <property type="entry name" value="P-loop_NTPase"/>
</dbReference>
<dbReference type="Gene3D" id="3.40.50.300">
    <property type="entry name" value="P-loop containing nucleotide triphosphate hydrolases"/>
    <property type="match status" value="1"/>
</dbReference>
<gene>
    <name evidence="6" type="primary">ftsH4_2</name>
    <name evidence="6" type="ORF">ETAA8_18120</name>
</gene>
<dbReference type="SMART" id="SM00382">
    <property type="entry name" value="AAA"/>
    <property type="match status" value="1"/>
</dbReference>
<keyword evidence="6" id="KW-0482">Metalloprotease</keyword>
<protein>
    <recommendedName>
        <fullName evidence="4">Uncharacterized AAA domain-containing protein ycf46</fullName>
    </recommendedName>
</protein>
<sequence length="493" mass="54225">MSLTERLSELVRACFTGLWIESHEHEDALAEVGMLCRSEEWRLATWDIEEGLRMQGQDAGADTGTNDPLAAIRALSALAASDQPALLVLVNFHRFLQSGEIVQALAKQIAHGKQNRTFVVILSPIVQVPAELEKQFVVIEHDLPGREQLSEIARGIATERDELPVPAEFDRVIDAATGLTRYEAEGAFSLSLVRHGKLRADVLWEQKSQMLKKSGLISLHRGNETFADIGGLDALKAFCLRAMRRQGEANPLLRPRGVLLLSPPGCGKSAFAKSLGNETGRPTLTLEIGNLLGSLVGESERNMRQTLRIVDAMAPCVLFADELEKGLAGVSGNAGDSGVASRIFGQLLTWLNDRTSDVFFVGTCNDISRLPPEFARAERFDAVTFIDLPDQSQRRRIWEMYLAKFHLNPAQQIPNDDEWTGAEIRACCRLAALLDLPLNAAAQHVVPIARTAGEAIEKLRNWASGRCLSANRTGIFQRGTPPRRKVARESSQN</sequence>
<dbReference type="PANTHER" id="PTHR42960:SF1">
    <property type="entry name" value="YCF46 PROTEIN"/>
    <property type="match status" value="1"/>
</dbReference>
<dbReference type="PANTHER" id="PTHR42960">
    <property type="entry name" value="YCF46 PROTEIN"/>
    <property type="match status" value="1"/>
</dbReference>
<dbReference type="EMBL" id="CP036274">
    <property type="protein sequence ID" value="QDU26731.1"/>
    <property type="molecule type" value="Genomic_DNA"/>
</dbReference>
<evidence type="ECO:0000313" key="6">
    <source>
        <dbReference type="EMBL" id="QDU26731.1"/>
    </source>
</evidence>
<evidence type="ECO:0000259" key="5">
    <source>
        <dbReference type="SMART" id="SM00382"/>
    </source>
</evidence>
<dbReference type="InterPro" id="IPR003959">
    <property type="entry name" value="ATPase_AAA_core"/>
</dbReference>
<dbReference type="GO" id="GO:0006508">
    <property type="term" value="P:proteolysis"/>
    <property type="evidence" value="ECO:0007669"/>
    <property type="project" value="UniProtKB-KW"/>
</dbReference>
<dbReference type="InterPro" id="IPR003593">
    <property type="entry name" value="AAA+_ATPase"/>
</dbReference>
<feature type="domain" description="AAA+ ATPase" evidence="5">
    <location>
        <begin position="254"/>
        <end position="390"/>
    </location>
</feature>
<evidence type="ECO:0000256" key="1">
    <source>
        <dbReference type="ARBA" id="ARBA00022741"/>
    </source>
</evidence>